<evidence type="ECO:0000313" key="3">
    <source>
        <dbReference type="Proteomes" id="UP001336020"/>
    </source>
</evidence>
<dbReference type="InterPro" id="IPR036890">
    <property type="entry name" value="HATPase_C_sf"/>
</dbReference>
<organism evidence="2 3">
    <name type="scientific">Rhodococcus artemisiae</name>
    <dbReference type="NCBI Taxonomy" id="714159"/>
    <lineage>
        <taxon>Bacteria</taxon>
        <taxon>Bacillati</taxon>
        <taxon>Actinomycetota</taxon>
        <taxon>Actinomycetes</taxon>
        <taxon>Mycobacteriales</taxon>
        <taxon>Nocardiaceae</taxon>
        <taxon>Rhodococcus</taxon>
    </lineage>
</organism>
<dbReference type="RefSeq" id="WP_330134537.1">
    <property type="nucleotide sequence ID" value="NZ_JAUTXY010000008.1"/>
</dbReference>
<dbReference type="EMBL" id="JAUTXY010000008">
    <property type="protein sequence ID" value="MEE2059284.1"/>
    <property type="molecule type" value="Genomic_DNA"/>
</dbReference>
<dbReference type="Gene3D" id="3.30.565.10">
    <property type="entry name" value="Histidine kinase-like ATPase, C-terminal domain"/>
    <property type="match status" value="1"/>
</dbReference>
<accession>A0ABU7LCN1</accession>
<name>A0ABU7LCN1_9NOCA</name>
<dbReference type="Pfam" id="PF13581">
    <property type="entry name" value="HATPase_c_2"/>
    <property type="match status" value="1"/>
</dbReference>
<keyword evidence="3" id="KW-1185">Reference proteome</keyword>
<comment type="caution">
    <text evidence="2">The sequence shown here is derived from an EMBL/GenBank/DDBJ whole genome shotgun (WGS) entry which is preliminary data.</text>
</comment>
<dbReference type="InterPro" id="IPR003594">
    <property type="entry name" value="HATPase_dom"/>
</dbReference>
<gene>
    <name evidence="2" type="ORF">Q7514_17335</name>
</gene>
<keyword evidence="2" id="KW-0067">ATP-binding</keyword>
<evidence type="ECO:0000313" key="2">
    <source>
        <dbReference type="EMBL" id="MEE2059284.1"/>
    </source>
</evidence>
<protein>
    <submittedName>
        <fullName evidence="2">ATP-binding protein</fullName>
    </submittedName>
</protein>
<sequence length="144" mass="15131">MANSASVDSAHEDAPPTVELRVRADADQLSVLRAVAAAIALQHDFDLDTVEDIKLAVDEAATRLIVNSTDLSTLLCSFQVSPSGVKISLTAPTRTDAPTRQPRSFGWHVLNSLTDSVSVSSGFDDHGGTVSTIDLVISEGSAAR</sequence>
<feature type="domain" description="Histidine kinase/HSP90-like ATPase" evidence="1">
    <location>
        <begin position="23"/>
        <end position="130"/>
    </location>
</feature>
<dbReference type="GO" id="GO:0005524">
    <property type="term" value="F:ATP binding"/>
    <property type="evidence" value="ECO:0007669"/>
    <property type="project" value="UniProtKB-KW"/>
</dbReference>
<keyword evidence="2" id="KW-0547">Nucleotide-binding</keyword>
<reference evidence="2 3" key="1">
    <citation type="submission" date="2023-07" db="EMBL/GenBank/DDBJ databases">
        <authorList>
            <person name="Girao M."/>
            <person name="Carvalho M.F."/>
        </authorList>
    </citation>
    <scope>NUCLEOTIDE SEQUENCE [LARGE SCALE GENOMIC DNA]</scope>
    <source>
        <strain evidence="2 3">YIM65754</strain>
    </source>
</reference>
<proteinExistence type="predicted"/>
<evidence type="ECO:0000259" key="1">
    <source>
        <dbReference type="Pfam" id="PF13581"/>
    </source>
</evidence>
<dbReference type="Proteomes" id="UP001336020">
    <property type="component" value="Unassembled WGS sequence"/>
</dbReference>